<evidence type="ECO:0000259" key="5">
    <source>
        <dbReference type="PROSITE" id="PS50104"/>
    </source>
</evidence>
<dbReference type="Proteomes" id="UP000078284">
    <property type="component" value="Chromosome 2"/>
</dbReference>
<dbReference type="InterPro" id="IPR001611">
    <property type="entry name" value="Leu-rich_rpt"/>
</dbReference>
<keyword evidence="1" id="KW-0433">Leucine-rich repeat</keyword>
<dbReference type="InterPro" id="IPR027417">
    <property type="entry name" value="P-loop_NTPase"/>
</dbReference>
<dbReference type="InterPro" id="IPR032675">
    <property type="entry name" value="LRR_dom_sf"/>
</dbReference>
<evidence type="ECO:0000256" key="2">
    <source>
        <dbReference type="ARBA" id="ARBA00022737"/>
    </source>
</evidence>
<dbReference type="GO" id="GO:0007165">
    <property type="term" value="P:signal transduction"/>
    <property type="evidence" value="ECO:0007669"/>
    <property type="project" value="InterPro"/>
</dbReference>
<dbReference type="Pfam" id="PF23282">
    <property type="entry name" value="WHD_ROQ1"/>
    <property type="match status" value="1"/>
</dbReference>
<evidence type="ECO:0000256" key="4">
    <source>
        <dbReference type="SAM" id="Phobius"/>
    </source>
</evidence>
<dbReference type="PANTHER" id="PTHR11017:SF540">
    <property type="entry name" value="DISEASE RESISTANCE PROTEIN (TIR-NBS-LRR CLASS)"/>
    <property type="match status" value="1"/>
</dbReference>
<dbReference type="GO" id="GO:0051707">
    <property type="term" value="P:response to other organism"/>
    <property type="evidence" value="ECO:0007669"/>
    <property type="project" value="UniProtKB-ARBA"/>
</dbReference>
<keyword evidence="4" id="KW-0472">Membrane</keyword>
<keyword evidence="2" id="KW-0677">Repeat</keyword>
<dbReference type="InterPro" id="IPR036390">
    <property type="entry name" value="WH_DNA-bd_sf"/>
</dbReference>
<dbReference type="PROSITE" id="PS51450">
    <property type="entry name" value="LRR"/>
    <property type="match status" value="1"/>
</dbReference>
<dbReference type="PANTHER" id="PTHR11017">
    <property type="entry name" value="LEUCINE-RICH REPEAT-CONTAINING PROTEIN"/>
    <property type="match status" value="1"/>
</dbReference>
<proteinExistence type="predicted"/>
<dbReference type="ExpressionAtlas" id="A0A178VSV9">
    <property type="expression patterns" value="baseline and differential"/>
</dbReference>
<dbReference type="Pfam" id="PF07725">
    <property type="entry name" value="LRR_3"/>
    <property type="match status" value="1"/>
</dbReference>
<feature type="domain" description="TIR" evidence="5">
    <location>
        <begin position="1294"/>
        <end position="1459"/>
    </location>
</feature>
<dbReference type="Pfam" id="PF00931">
    <property type="entry name" value="NB-ARC"/>
    <property type="match status" value="1"/>
</dbReference>
<dbReference type="InterPro" id="IPR000157">
    <property type="entry name" value="TIR_dom"/>
</dbReference>
<dbReference type="InterPro" id="IPR002182">
    <property type="entry name" value="NB-ARC"/>
</dbReference>
<dbReference type="Pfam" id="PF00560">
    <property type="entry name" value="LRR_1"/>
    <property type="match status" value="1"/>
</dbReference>
<dbReference type="InterPro" id="IPR035897">
    <property type="entry name" value="Toll_tir_struct_dom_sf"/>
</dbReference>
<dbReference type="SUPFAM" id="SSF52540">
    <property type="entry name" value="P-loop containing nucleoside triphosphate hydrolases"/>
    <property type="match status" value="1"/>
</dbReference>
<dbReference type="Gene3D" id="3.40.50.300">
    <property type="entry name" value="P-loop containing nucleotide triphosphate hydrolases"/>
    <property type="match status" value="1"/>
</dbReference>
<dbReference type="GO" id="GO:0006952">
    <property type="term" value="P:defense response"/>
    <property type="evidence" value="ECO:0007669"/>
    <property type="project" value="UniProtKB-KW"/>
</dbReference>
<feature type="transmembrane region" description="Helical" evidence="4">
    <location>
        <begin position="1499"/>
        <end position="1520"/>
    </location>
</feature>
<evidence type="ECO:0000256" key="1">
    <source>
        <dbReference type="ARBA" id="ARBA00022614"/>
    </source>
</evidence>
<dbReference type="PROSITE" id="PS50104">
    <property type="entry name" value="TIR"/>
    <property type="match status" value="2"/>
</dbReference>
<dbReference type="SUPFAM" id="SSF52200">
    <property type="entry name" value="Toll/Interleukin receptor TIR domain"/>
    <property type="match status" value="2"/>
</dbReference>
<dbReference type="InterPro" id="IPR055414">
    <property type="entry name" value="LRR_R13L4/SHOC2-like"/>
</dbReference>
<sequence length="1526" mass="175459">MTYMVYISFHKGEDRIRYSFLSHLSASLRRKGLISSSSFVHHSSNEIKIEKTKFKAFLVVISWKYVLSAECLDELAEIADQNVVVPVFYCITQSDVKHQCRLDILRDTFPLEDYSAERVSRWIYALNKTTKSYKLRRMDYGACDLVEDIARDMYEKIFPTNRIGIYTRMMKLEKIVYKQLWGIRSIGIWGMPGIGKTTLAEAAFDEFSGDYEASCIIKDFDKEFLAKGLYHLWNEYLGENINNSFIKSGQKRLLIVLDNVLKPLDADAFLNGFDWFGPGSLIIITSRDKQVLVQCGVNQIYEVEGLNEDEAKQLLHGCAFGIDWRKQSGLETLARYYISVIKHFSGNPLALSLYGEMLSHMKPDKMEVKLLKLNHPPPPQIMEVFKSNYNALNDNEKSMFLDIACFFRGEKADYVMQLFEGCGFFPHVGIYVLVDKCLVTIVERKMEMHNLIQIVGKAISNEGTVELDRHVRLWDTSIIQPLLEDEETKLKGESKGTTRDIEVIFLDMSNLKFFVKPDAFKSMHNLRFLKIYSSNPGKHQRIRFREALQSLPNELRLLHWEDYPLQSLPQHFDPTHLVELNMPYSKLQKLWGGTKNLEMLKMVRLSHSQDLVEIEELIKSKNIEVIDLQGCTKIQSFPATRHLQHLRVINLSGCVEIKSTQLEEFQGFPRNLKELYLSGTGIREVTSSISHLSSLEVLDLSNCKRLQNLPMGKGNLASLIKLMLSGCSKLQNIQDLPTNLKELYLAGTSIREVPSSICHLTQLVVFDAENCKKLQDLPMGMGNLISLTMLILSGCSELRSIPDLPRNLRHLNLAETPIKKLPSSFEDLTKLVSLDLNHCERFQHLQMESFESVVRVDLSGCLELKYILGFSLQDITQLHEDGTDKVMLHGTPPCNVTLILEKWRTRHVTPMEKSGSKFYLKLMPFVTTPYRSKLHSSLVFRMYAMVSLFLSKAYLLDIHIPQEICNLLSLKTLDLSGNNFGKLPESIKQFRNLESLILCHCKNLESLPELPQSLEFLNAHGCVCLKNIHRSFQQFPRHCTFSNCFEISPDIVREILEARVAQMVIDHTLQKLIEAPAFSFSVPAFRGPNYIFHLNRGSSVMIRLTPRIETLLGFQISVVVAFWNDSYSDAGFGIRCVCSWKNKKGLSRRLERIFSCWNPKEVVQKSHMFVFYDVSMHPCVVDGNDFNILDDVVHFELLPVSRENKILDDCCTVTECGVYAITENVDQTNLDFRGPSFALLPPYKKRKRSFSGSEDIEMENQRLNISKTKQGDLPEKISQADTAYLTSPSLLQRRSHQVFLSFSEDVPRYFVSYLIKKLKWIGITVVYSGFMGGKSMSRPEVTQAIEESSISVVILSKDYVSSSKCLDELVEIIRWREENLGNRVMPIYYEMGTSDVMKQAKTIGNRLVETYLGKVVEKPELRWMRALAYIVNIVGESSQYWVDRAKMIEKTVVDVSNQMNILESNEAGLLFIYQEEENMENFKRNVYDEMNGVRIIPIWHVYAFLLIYLFLLILKSRFILRDVIHK</sequence>
<dbReference type="EMBL" id="LUHQ01000002">
    <property type="protein sequence ID" value="OAP09459.1"/>
    <property type="molecule type" value="Genomic_DNA"/>
</dbReference>
<dbReference type="Pfam" id="PF23598">
    <property type="entry name" value="LRR_14"/>
    <property type="match status" value="1"/>
</dbReference>
<reference evidence="7" key="1">
    <citation type="journal article" date="2016" name="Proc. Natl. Acad. Sci. U.S.A.">
        <title>Chromosome-level assembly of Arabidopsis thaliana Ler reveals the extent of translocation and inversion polymorphisms.</title>
        <authorList>
            <person name="Zapata L."/>
            <person name="Ding J."/>
            <person name="Willing E.M."/>
            <person name="Hartwig B."/>
            <person name="Bezdan D."/>
            <person name="Jiao W.B."/>
            <person name="Patel V."/>
            <person name="Velikkakam James G."/>
            <person name="Koornneef M."/>
            <person name="Ossowski S."/>
            <person name="Schneeberger K."/>
        </authorList>
    </citation>
    <scope>NUCLEOTIDE SEQUENCE [LARGE SCALE GENOMIC DNA]</scope>
    <source>
        <strain evidence="7">cv. Landsberg erecta</strain>
    </source>
</reference>
<evidence type="ECO:0000256" key="3">
    <source>
        <dbReference type="ARBA" id="ARBA00022821"/>
    </source>
</evidence>
<name>A0A178VSV9_ARATH</name>
<dbReference type="InterPro" id="IPR058192">
    <property type="entry name" value="WHD_ROQ1-like"/>
</dbReference>
<dbReference type="InterPro" id="IPR011713">
    <property type="entry name" value="Leu-rich_rpt_3"/>
</dbReference>
<feature type="domain" description="TIR" evidence="5">
    <location>
        <begin position="1"/>
        <end position="157"/>
    </location>
</feature>
<evidence type="ECO:0000313" key="6">
    <source>
        <dbReference type="EMBL" id="OAP09459.1"/>
    </source>
</evidence>
<dbReference type="SUPFAM" id="SSF52058">
    <property type="entry name" value="L domain-like"/>
    <property type="match status" value="1"/>
</dbReference>
<accession>A0A178VSV9</accession>
<dbReference type="Gene3D" id="3.80.10.10">
    <property type="entry name" value="Ribonuclease Inhibitor"/>
    <property type="match status" value="3"/>
</dbReference>
<keyword evidence="3" id="KW-0611">Plant defense</keyword>
<keyword evidence="4" id="KW-0812">Transmembrane</keyword>
<organism evidence="6 7">
    <name type="scientific">Arabidopsis thaliana</name>
    <name type="common">Mouse-ear cress</name>
    <dbReference type="NCBI Taxonomy" id="3702"/>
    <lineage>
        <taxon>Eukaryota</taxon>
        <taxon>Viridiplantae</taxon>
        <taxon>Streptophyta</taxon>
        <taxon>Embryophyta</taxon>
        <taxon>Tracheophyta</taxon>
        <taxon>Spermatophyta</taxon>
        <taxon>Magnoliopsida</taxon>
        <taxon>eudicotyledons</taxon>
        <taxon>Gunneridae</taxon>
        <taxon>Pentapetalae</taxon>
        <taxon>rosids</taxon>
        <taxon>malvids</taxon>
        <taxon>Brassicales</taxon>
        <taxon>Brassicaceae</taxon>
        <taxon>Camelineae</taxon>
        <taxon>Arabidopsis</taxon>
    </lineage>
</organism>
<gene>
    <name evidence="6" type="ordered locus">AXX17_At2g12170</name>
</gene>
<dbReference type="Pfam" id="PF01582">
    <property type="entry name" value="TIR"/>
    <property type="match status" value="2"/>
</dbReference>
<dbReference type="SUPFAM" id="SSF52047">
    <property type="entry name" value="RNI-like"/>
    <property type="match status" value="1"/>
</dbReference>
<protein>
    <recommendedName>
        <fullName evidence="5">TIR domain-containing protein</fullName>
    </recommendedName>
</protein>
<evidence type="ECO:0000313" key="7">
    <source>
        <dbReference type="Proteomes" id="UP000078284"/>
    </source>
</evidence>
<dbReference type="GO" id="GO:0043531">
    <property type="term" value="F:ADP binding"/>
    <property type="evidence" value="ECO:0007669"/>
    <property type="project" value="InterPro"/>
</dbReference>
<dbReference type="SMART" id="SM00255">
    <property type="entry name" value="TIR"/>
    <property type="match status" value="2"/>
</dbReference>
<dbReference type="SUPFAM" id="SSF46785">
    <property type="entry name" value="Winged helix' DNA-binding domain"/>
    <property type="match status" value="1"/>
</dbReference>
<keyword evidence="4" id="KW-1133">Transmembrane helix</keyword>
<dbReference type="PRINTS" id="PR00364">
    <property type="entry name" value="DISEASERSIST"/>
</dbReference>
<comment type="caution">
    <text evidence="6">The sequence shown here is derived from an EMBL/GenBank/DDBJ whole genome shotgun (WGS) entry which is preliminary data.</text>
</comment>
<dbReference type="Gene3D" id="1.10.8.430">
    <property type="entry name" value="Helical domain of apoptotic protease-activating factors"/>
    <property type="match status" value="1"/>
</dbReference>
<dbReference type="InterPro" id="IPR042197">
    <property type="entry name" value="Apaf_helical"/>
</dbReference>
<dbReference type="InterPro" id="IPR044974">
    <property type="entry name" value="Disease_R_plants"/>
</dbReference>
<dbReference type="Gene3D" id="3.40.50.10140">
    <property type="entry name" value="Toll/interleukin-1 receptor homology (TIR) domain"/>
    <property type="match status" value="2"/>
</dbReference>